<evidence type="ECO:0000259" key="25">
    <source>
        <dbReference type="PROSITE" id="PS50089"/>
    </source>
</evidence>
<evidence type="ECO:0000313" key="27">
    <source>
        <dbReference type="Proteomes" id="UP000516437"/>
    </source>
</evidence>
<feature type="transmembrane region" description="Helical" evidence="23">
    <location>
        <begin position="1076"/>
        <end position="1096"/>
    </location>
</feature>
<dbReference type="Pfam" id="PF14569">
    <property type="entry name" value="zf-UDP"/>
    <property type="match status" value="1"/>
</dbReference>
<protein>
    <recommendedName>
        <fullName evidence="23">Cellulose synthase</fullName>
        <ecNumber evidence="23">2.4.1.12</ecNumber>
    </recommendedName>
</protein>
<keyword evidence="6 23" id="KW-0328">Glycosyltransferase</keyword>
<evidence type="ECO:0000256" key="22">
    <source>
        <dbReference type="PROSITE-ProRule" id="PRU00175"/>
    </source>
</evidence>
<feature type="transmembrane region" description="Helical" evidence="23">
    <location>
        <begin position="329"/>
        <end position="348"/>
    </location>
</feature>
<organism evidence="26 27">
    <name type="scientific">Morella rubra</name>
    <name type="common">Chinese bayberry</name>
    <dbReference type="NCBI Taxonomy" id="262757"/>
    <lineage>
        <taxon>Eukaryota</taxon>
        <taxon>Viridiplantae</taxon>
        <taxon>Streptophyta</taxon>
        <taxon>Embryophyta</taxon>
        <taxon>Tracheophyta</taxon>
        <taxon>Spermatophyta</taxon>
        <taxon>Magnoliopsida</taxon>
        <taxon>eudicotyledons</taxon>
        <taxon>Gunneridae</taxon>
        <taxon>Pentapetalae</taxon>
        <taxon>rosids</taxon>
        <taxon>fabids</taxon>
        <taxon>Fagales</taxon>
        <taxon>Myricaceae</taxon>
        <taxon>Morella</taxon>
    </lineage>
</organism>
<dbReference type="UniPathway" id="UPA00695"/>
<proteinExistence type="inferred from homology"/>
<keyword evidence="8 23" id="KW-0812">Transmembrane</keyword>
<feature type="region of interest" description="Disordered" evidence="24">
    <location>
        <begin position="257"/>
        <end position="290"/>
    </location>
</feature>
<evidence type="ECO:0000256" key="6">
    <source>
        <dbReference type="ARBA" id="ARBA00022676"/>
    </source>
</evidence>
<dbReference type="InterPro" id="IPR013083">
    <property type="entry name" value="Znf_RING/FYVE/PHD"/>
</dbReference>
<evidence type="ECO:0000256" key="20">
    <source>
        <dbReference type="PIRSR" id="PIRSR605150-2"/>
    </source>
</evidence>
<dbReference type="PROSITE" id="PS50089">
    <property type="entry name" value="ZF_RING_2"/>
    <property type="match status" value="1"/>
</dbReference>
<evidence type="ECO:0000256" key="24">
    <source>
        <dbReference type="SAM" id="MobiDB-lite"/>
    </source>
</evidence>
<dbReference type="GO" id="GO:0016760">
    <property type="term" value="F:cellulose synthase (UDP-forming) activity"/>
    <property type="evidence" value="ECO:0007669"/>
    <property type="project" value="UniProtKB-EC"/>
</dbReference>
<reference evidence="26 27" key="1">
    <citation type="journal article" date="2019" name="Plant Biotechnol. J.">
        <title>The red bayberry genome and genetic basis of sex determination.</title>
        <authorList>
            <person name="Jia H.M."/>
            <person name="Jia H.J."/>
            <person name="Cai Q.L."/>
            <person name="Wang Y."/>
            <person name="Zhao H.B."/>
            <person name="Yang W.F."/>
            <person name="Wang G.Y."/>
            <person name="Li Y.H."/>
            <person name="Zhan D.L."/>
            <person name="Shen Y.T."/>
            <person name="Niu Q.F."/>
            <person name="Chang L."/>
            <person name="Qiu J."/>
            <person name="Zhao L."/>
            <person name="Xie H.B."/>
            <person name="Fu W.Y."/>
            <person name="Jin J."/>
            <person name="Li X.W."/>
            <person name="Jiao Y."/>
            <person name="Zhou C.C."/>
            <person name="Tu T."/>
            <person name="Chai C.Y."/>
            <person name="Gao J.L."/>
            <person name="Fan L.J."/>
            <person name="van de Weg E."/>
            <person name="Wang J.Y."/>
            <person name="Gao Z.S."/>
        </authorList>
    </citation>
    <scope>NUCLEOTIDE SEQUENCE [LARGE SCALE GENOMIC DNA]</scope>
    <source>
        <tissue evidence="26">Leaves</tissue>
    </source>
</reference>
<evidence type="ECO:0000256" key="9">
    <source>
        <dbReference type="ARBA" id="ARBA00022723"/>
    </source>
</evidence>
<feature type="binding site" evidence="20">
    <location>
        <position position="423"/>
    </location>
    <ligand>
        <name>UDP-alpha-D-glucose</name>
        <dbReference type="ChEBI" id="CHEBI:58885"/>
    </ligand>
</feature>
<comment type="cofactor">
    <cofactor evidence="23">
        <name>Zn(2+)</name>
        <dbReference type="ChEBI" id="CHEBI:29105"/>
    </cofactor>
    <text evidence="23">Binds 2 Zn(2+) ions per subunit.</text>
</comment>
<keyword evidence="16" id="KW-0464">Manganese</keyword>
<dbReference type="FunFam" id="3.30.40.10:FF:000031">
    <property type="entry name" value="Cellulose synthase"/>
    <property type="match status" value="1"/>
</dbReference>
<comment type="subcellular location">
    <subcellularLocation>
        <location evidence="2 23">Cell membrane</location>
        <topology evidence="2 23">Multi-pass membrane protein</topology>
    </subcellularLocation>
</comment>
<feature type="transmembrane region" description="Helical" evidence="23">
    <location>
        <begin position="1006"/>
        <end position="1026"/>
    </location>
</feature>
<accession>A0A6A1VBV7</accession>
<evidence type="ECO:0000256" key="4">
    <source>
        <dbReference type="ARBA" id="ARBA00007548"/>
    </source>
</evidence>
<evidence type="ECO:0000256" key="13">
    <source>
        <dbReference type="ARBA" id="ARBA00022989"/>
    </source>
</evidence>
<keyword evidence="12 23" id="KW-0135">Cellulose biosynthesis</keyword>
<dbReference type="EC" id="2.4.1.12" evidence="23"/>
<feature type="transmembrane region" description="Helical" evidence="23">
    <location>
        <begin position="1158"/>
        <end position="1176"/>
    </location>
</feature>
<dbReference type="Gene3D" id="3.90.550.10">
    <property type="entry name" value="Spore Coat Polysaccharide Biosynthesis Protein SpsA, Chain A"/>
    <property type="match status" value="1"/>
</dbReference>
<evidence type="ECO:0000256" key="2">
    <source>
        <dbReference type="ARBA" id="ARBA00004651"/>
    </source>
</evidence>
<feature type="binding site" evidence="20">
    <location>
        <position position="394"/>
    </location>
    <ligand>
        <name>UDP-alpha-D-glucose</name>
        <dbReference type="ChEBI" id="CHEBI:58885"/>
    </ligand>
</feature>
<keyword evidence="15 23" id="KW-0472">Membrane</keyword>
<evidence type="ECO:0000256" key="1">
    <source>
        <dbReference type="ARBA" id="ARBA00001936"/>
    </source>
</evidence>
<evidence type="ECO:0000256" key="14">
    <source>
        <dbReference type="ARBA" id="ARBA00022990"/>
    </source>
</evidence>
<dbReference type="SUPFAM" id="SSF53448">
    <property type="entry name" value="Nucleotide-diphospho-sugar transferases"/>
    <property type="match status" value="1"/>
</dbReference>
<dbReference type="Pfam" id="PF03552">
    <property type="entry name" value="Cellulose_synt"/>
    <property type="match status" value="1"/>
</dbReference>
<feature type="active site" evidence="19">
    <location>
        <position position="811"/>
    </location>
</feature>
<feature type="region of interest" description="Disordered" evidence="24">
    <location>
        <begin position="137"/>
        <end position="156"/>
    </location>
</feature>
<feature type="transmembrane region" description="Helical" evidence="23">
    <location>
        <begin position="302"/>
        <end position="322"/>
    </location>
</feature>
<evidence type="ECO:0000256" key="18">
    <source>
        <dbReference type="ARBA" id="ARBA00048682"/>
    </source>
</evidence>
<dbReference type="InterPro" id="IPR005150">
    <property type="entry name" value="Cellulose_synth"/>
</dbReference>
<comment type="cofactor">
    <cofactor evidence="1">
        <name>Mn(2+)</name>
        <dbReference type="ChEBI" id="CHEBI:29035"/>
    </cofactor>
</comment>
<dbReference type="CDD" id="cd16617">
    <property type="entry name" value="mRING-HC-C4C4_CesA"/>
    <property type="match status" value="1"/>
</dbReference>
<evidence type="ECO:0000256" key="15">
    <source>
        <dbReference type="ARBA" id="ARBA00023136"/>
    </source>
</evidence>
<feature type="binding site" evidence="20">
    <location>
        <position position="387"/>
    </location>
    <ligand>
        <name>UDP-alpha-D-glucose</name>
        <dbReference type="ChEBI" id="CHEBI:58885"/>
    </ligand>
</feature>
<evidence type="ECO:0000256" key="11">
    <source>
        <dbReference type="ARBA" id="ARBA00022833"/>
    </source>
</evidence>
<evidence type="ECO:0000256" key="8">
    <source>
        <dbReference type="ARBA" id="ARBA00022692"/>
    </source>
</evidence>
<dbReference type="FunFam" id="3.90.550.10:FF:000009">
    <property type="entry name" value="Cellulose synthase"/>
    <property type="match status" value="1"/>
</dbReference>
<comment type="caution">
    <text evidence="26">The sequence shown here is derived from an EMBL/GenBank/DDBJ whole genome shotgun (WGS) entry which is preliminary data.</text>
</comment>
<keyword evidence="27" id="KW-1185">Reference proteome</keyword>
<feature type="active site" evidence="19">
    <location>
        <position position="423"/>
    </location>
</feature>
<dbReference type="PANTHER" id="PTHR13301">
    <property type="entry name" value="X-BOX TRANSCRIPTION FACTOR-RELATED"/>
    <property type="match status" value="1"/>
</dbReference>
<dbReference type="GO" id="GO:0030244">
    <property type="term" value="P:cellulose biosynthetic process"/>
    <property type="evidence" value="ECO:0007669"/>
    <property type="project" value="UniProtKB-KW"/>
</dbReference>
<keyword evidence="10 22" id="KW-0863">Zinc-finger</keyword>
<evidence type="ECO:0000256" key="23">
    <source>
        <dbReference type="RuleBase" id="RU361116"/>
    </source>
</evidence>
<evidence type="ECO:0000256" key="19">
    <source>
        <dbReference type="PIRSR" id="PIRSR605150-1"/>
    </source>
</evidence>
<dbReference type="GO" id="GO:0071555">
    <property type="term" value="P:cell wall organization"/>
    <property type="evidence" value="ECO:0007669"/>
    <property type="project" value="UniProtKB-KW"/>
</dbReference>
<keyword evidence="9 23" id="KW-0479">Metal-binding</keyword>
<dbReference type="InterPro" id="IPR001841">
    <property type="entry name" value="Znf_RING"/>
</dbReference>
<comment type="similarity">
    <text evidence="4 23">Belongs to the glycosyltransferase 2 family. Plant cellulose synthase subfamily.</text>
</comment>
<keyword evidence="17 23" id="KW-0961">Cell wall biogenesis/degradation</keyword>
<comment type="catalytic activity">
    <reaction evidence="18 23">
        <text>[(1-&gt;4)-beta-D-glucosyl](n) + UDP-alpha-D-glucose = [(1-&gt;4)-beta-D-glucosyl](n+1) + UDP + H(+)</text>
        <dbReference type="Rhea" id="RHEA:19929"/>
        <dbReference type="Rhea" id="RHEA-COMP:10033"/>
        <dbReference type="Rhea" id="RHEA-COMP:10034"/>
        <dbReference type="ChEBI" id="CHEBI:15378"/>
        <dbReference type="ChEBI" id="CHEBI:18246"/>
        <dbReference type="ChEBI" id="CHEBI:58223"/>
        <dbReference type="ChEBI" id="CHEBI:58885"/>
        <dbReference type="EC" id="2.4.1.12"/>
    </reaction>
</comment>
<dbReference type="EMBL" id="RXIC02000024">
    <property type="protein sequence ID" value="KAB1210342.1"/>
    <property type="molecule type" value="Genomic_DNA"/>
</dbReference>
<feature type="binding site" evidence="21">
    <location>
        <position position="565"/>
    </location>
    <ligand>
        <name>Mn(2+)</name>
        <dbReference type="ChEBI" id="CHEBI:29035"/>
    </ligand>
</feature>
<dbReference type="GO" id="GO:0008270">
    <property type="term" value="F:zinc ion binding"/>
    <property type="evidence" value="ECO:0007669"/>
    <property type="project" value="UniProtKB-KW"/>
</dbReference>
<feature type="transmembrane region" description="Helical" evidence="23">
    <location>
        <begin position="1117"/>
        <end position="1138"/>
    </location>
</feature>
<dbReference type="SUPFAM" id="SSF57850">
    <property type="entry name" value="RING/U-box"/>
    <property type="match status" value="1"/>
</dbReference>
<evidence type="ECO:0000256" key="10">
    <source>
        <dbReference type="ARBA" id="ARBA00022771"/>
    </source>
</evidence>
<name>A0A6A1VBV7_9ROSI</name>
<dbReference type="GO" id="GO:0005886">
    <property type="term" value="C:plasma membrane"/>
    <property type="evidence" value="ECO:0007669"/>
    <property type="project" value="UniProtKB-SubCell"/>
</dbReference>
<feature type="transmembrane region" description="Helical" evidence="23">
    <location>
        <begin position="1038"/>
        <end position="1056"/>
    </location>
</feature>
<evidence type="ECO:0000256" key="3">
    <source>
        <dbReference type="ARBA" id="ARBA00004768"/>
    </source>
</evidence>
<evidence type="ECO:0000256" key="21">
    <source>
        <dbReference type="PIRSR" id="PIRSR605150-3"/>
    </source>
</evidence>
<feature type="transmembrane region" description="Helical" evidence="23">
    <location>
        <begin position="1188"/>
        <end position="1208"/>
    </location>
</feature>
<gene>
    <name evidence="26" type="ORF">CJ030_MR6G024151</name>
</gene>
<feature type="domain" description="RING-type" evidence="25">
    <location>
        <begin position="39"/>
        <end position="85"/>
    </location>
</feature>
<evidence type="ECO:0000256" key="7">
    <source>
        <dbReference type="ARBA" id="ARBA00022679"/>
    </source>
</evidence>
<dbReference type="OrthoDB" id="72851at2759"/>
<keyword evidence="13 23" id="KW-1133">Transmembrane helix</keyword>
<keyword evidence="11 23" id="KW-0862">Zinc</keyword>
<sequence>MDTKGRLVAGSHNRNEFVVINADENGRIKSVKELSGQICQICGDEVEITVDGELFVACNECAFPVCRPCYEYERREGNQACPQCKTRYKRIKGSPRVEGDEEEDGIDDLENEFDYGNFNGLGSQEVQGAILAARHKTGRGHHSEASGISIPSERETSHFSSEMPLLTYGQEDSEISSDRHALIVPPFMGHGNRIYPVPSPDSSIPLSLDLFNLPAIVQPRPMVPKKDIALYGYGSVAWKDRMEDWKKKQNDKLQVVKHQGDDDGGNSGGNGQDEDTDLPTMDEGRQPLSRKLPIPSSKINPYRMIVIIRLVILGLFFHYRLLHPVKDAYGLWLTSVICEIWFAVSWILDQFPKWYPIERETYLDRLSLRYEKERKPSELASVDIFVSTVDPLKEPPLITANTVLSILAVDYPVDKVACYVSDDGAAMLTFEALSETSVFAKKWVPFCKEFNIEPRAPEWYFSQKIDYLKNKVHPKFVRARRAMKREYEEFKVKINALVATAQKVPEDGWTMQDGTPWPGNNVRDHPGMIQVFLSDDDDCDRQGNELPRLIYVSREKRPGFEHHKKAGAMNALVRVSAIISNAPYLLNVDCDHYINNSKALREAMCFMMDPTSGKKVCYVQFPQRFDGIDRHDRYSNRNVVFFDINMKGLDGLQGPIYVGTGCVFRRQALYGYDAPIKKKPPSRTCNCWPKWCSLCCCSRKNKSVKTKKEKKKKPKHREASKQIHALENIEEGIIESSTEKSSNMSQMKLEKKFGQSPVFTASTLLENGGVLQIVGPASVLKEAIQVISCGYEDKSEWGKEVGWIYGSVTEDILTGFKMHCHGWRSVYCIPKRPAFKGSAPINLSDRLHQVLRWALGSVEIFFSRHCPIWYGYGGGLKWLERFSYINSVVYPWTSIPLIVYCTLPAICLLTGKFIVPEVGWIYGSVTEDILTGFKMHCHGWRSVYCIPKRPAFKGSAPINLSDRLHQVLRWALGSVEIFFSRHCPIWYGYGGGLKWLERFSYINSVVYPWTSIPLIVYCTLPAICLLTGKFIVPEISNYASLVFMALFISIAATGILEMQWGGVGIDDWWRNEQFWVIGGVSSHLFALIQGLLKVLAGVSTNFTVTSKAADDGEFSDLYIFKWTSLLIPPTTLLIINIVGVVVGVSDAINNGYDSWGPLFGRLFFAFWVIVHLYPFLKGLLGKQDRMPTIVVVWSILLASILTLMWVRINPFVSRDGPVLEVCGLNCDD</sequence>
<feature type="binding site" evidence="21">
    <location>
        <position position="589"/>
    </location>
    <ligand>
        <name>Mn(2+)</name>
        <dbReference type="ChEBI" id="CHEBI:29035"/>
    </ligand>
</feature>
<evidence type="ECO:0000256" key="12">
    <source>
        <dbReference type="ARBA" id="ARBA00022916"/>
    </source>
</evidence>
<keyword evidence="5 23" id="KW-1003">Cell membrane</keyword>
<dbReference type="InterPro" id="IPR027934">
    <property type="entry name" value="CES_Znf_RING"/>
</dbReference>
<dbReference type="Gene3D" id="3.30.40.10">
    <property type="entry name" value="Zinc/RING finger domain, C3HC4 (zinc finger)"/>
    <property type="match status" value="1"/>
</dbReference>
<dbReference type="Proteomes" id="UP000516437">
    <property type="component" value="Chromosome 6"/>
</dbReference>
<dbReference type="AlphaFoldDB" id="A0A6A1VBV7"/>
<evidence type="ECO:0000256" key="16">
    <source>
        <dbReference type="ARBA" id="ARBA00023211"/>
    </source>
</evidence>
<comment type="pathway">
    <text evidence="3 23">Glycan metabolism; plant cellulose biosynthesis.</text>
</comment>
<evidence type="ECO:0000256" key="17">
    <source>
        <dbReference type="ARBA" id="ARBA00023316"/>
    </source>
</evidence>
<keyword evidence="14" id="KW-0007">Acetylation</keyword>
<evidence type="ECO:0000313" key="26">
    <source>
        <dbReference type="EMBL" id="KAB1210342.1"/>
    </source>
</evidence>
<feature type="binding site" evidence="20">
    <location>
        <position position="564"/>
    </location>
    <ligand>
        <name>UDP-alpha-D-glucose</name>
        <dbReference type="ChEBI" id="CHEBI:58885"/>
    </ligand>
</feature>
<dbReference type="InterPro" id="IPR029044">
    <property type="entry name" value="Nucleotide-diphossugar_trans"/>
</dbReference>
<evidence type="ECO:0000256" key="5">
    <source>
        <dbReference type="ARBA" id="ARBA00022475"/>
    </source>
</evidence>
<feature type="binding site" evidence="20">
    <location>
        <position position="393"/>
    </location>
    <ligand>
        <name>UDP-alpha-D-glucose</name>
        <dbReference type="ChEBI" id="CHEBI:58885"/>
    </ligand>
</feature>
<keyword evidence="7 23" id="KW-0808">Transferase</keyword>